<evidence type="ECO:0000313" key="2">
    <source>
        <dbReference type="Proteomes" id="UP000054549"/>
    </source>
</evidence>
<evidence type="ECO:0000313" key="1">
    <source>
        <dbReference type="EMBL" id="KIL62470.1"/>
    </source>
</evidence>
<dbReference type="HOGENOM" id="CLU_2359260_0_0_1"/>
<organism evidence="1 2">
    <name type="scientific">Amanita muscaria (strain Koide BX008)</name>
    <dbReference type="NCBI Taxonomy" id="946122"/>
    <lineage>
        <taxon>Eukaryota</taxon>
        <taxon>Fungi</taxon>
        <taxon>Dikarya</taxon>
        <taxon>Basidiomycota</taxon>
        <taxon>Agaricomycotina</taxon>
        <taxon>Agaricomycetes</taxon>
        <taxon>Agaricomycetidae</taxon>
        <taxon>Agaricales</taxon>
        <taxon>Pluteineae</taxon>
        <taxon>Amanitaceae</taxon>
        <taxon>Amanita</taxon>
    </lineage>
</organism>
<protein>
    <submittedName>
        <fullName evidence="1">Uncharacterized protein</fullName>
    </submittedName>
</protein>
<gene>
    <name evidence="1" type="ORF">M378DRAFT_165678</name>
</gene>
<dbReference type="Proteomes" id="UP000054549">
    <property type="component" value="Unassembled WGS sequence"/>
</dbReference>
<dbReference type="AlphaFoldDB" id="A0A0C2SH62"/>
<dbReference type="EMBL" id="KN818270">
    <property type="protein sequence ID" value="KIL62470.1"/>
    <property type="molecule type" value="Genomic_DNA"/>
</dbReference>
<sequence>MSNELSIAPVVVANGPYYFVHYVSFKRTRAWHYFDHPKPDSQQPCPYNCKGEGVVERDPQQYMGLQISLSRHLNLQCKYDITAVITFSAVTKFRTE</sequence>
<keyword evidence="2" id="KW-1185">Reference proteome</keyword>
<reference evidence="1 2" key="1">
    <citation type="submission" date="2014-04" db="EMBL/GenBank/DDBJ databases">
        <title>Evolutionary Origins and Diversification of the Mycorrhizal Mutualists.</title>
        <authorList>
            <consortium name="DOE Joint Genome Institute"/>
            <consortium name="Mycorrhizal Genomics Consortium"/>
            <person name="Kohler A."/>
            <person name="Kuo A."/>
            <person name="Nagy L.G."/>
            <person name="Floudas D."/>
            <person name="Copeland A."/>
            <person name="Barry K.W."/>
            <person name="Cichocki N."/>
            <person name="Veneault-Fourrey C."/>
            <person name="LaButti K."/>
            <person name="Lindquist E.A."/>
            <person name="Lipzen A."/>
            <person name="Lundell T."/>
            <person name="Morin E."/>
            <person name="Murat C."/>
            <person name="Riley R."/>
            <person name="Ohm R."/>
            <person name="Sun H."/>
            <person name="Tunlid A."/>
            <person name="Henrissat B."/>
            <person name="Grigoriev I.V."/>
            <person name="Hibbett D.S."/>
            <person name="Martin F."/>
        </authorList>
    </citation>
    <scope>NUCLEOTIDE SEQUENCE [LARGE SCALE GENOMIC DNA]</scope>
    <source>
        <strain evidence="1 2">Koide BX008</strain>
    </source>
</reference>
<proteinExistence type="predicted"/>
<dbReference type="InParanoid" id="A0A0C2SH62"/>
<accession>A0A0C2SH62</accession>
<name>A0A0C2SH62_AMAMK</name>